<dbReference type="CDD" id="cd02440">
    <property type="entry name" value="AdoMet_MTases"/>
    <property type="match status" value="1"/>
</dbReference>
<gene>
    <name evidence="2" type="ORF">UN63_16030</name>
</gene>
<keyword evidence="2" id="KW-0489">Methyltransferase</keyword>
<comment type="caution">
    <text evidence="2">The sequence shown here is derived from an EMBL/GenBank/DDBJ whole genome shotgun (WGS) entry which is preliminary data.</text>
</comment>
<keyword evidence="2" id="KW-0808">Transferase</keyword>
<name>A0A2P5TI49_9GAMM</name>
<keyword evidence="3" id="KW-1185">Reference proteome</keyword>
<proteinExistence type="predicted"/>
<dbReference type="EMBL" id="MPZM01000069">
    <property type="protein sequence ID" value="PPL14321.1"/>
    <property type="molecule type" value="Genomic_DNA"/>
</dbReference>
<dbReference type="AlphaFoldDB" id="A0A2P5TI49"/>
<dbReference type="PANTHER" id="PTHR13369">
    <property type="match status" value="1"/>
</dbReference>
<dbReference type="GO" id="GO:0032259">
    <property type="term" value="P:methylation"/>
    <property type="evidence" value="ECO:0007669"/>
    <property type="project" value="UniProtKB-KW"/>
</dbReference>
<dbReference type="Pfam" id="PF13679">
    <property type="entry name" value="Methyltransf_32"/>
    <property type="match status" value="1"/>
</dbReference>
<reference evidence="3" key="1">
    <citation type="submission" date="2016-11" db="EMBL/GenBank/DDBJ databases">
        <authorList>
            <person name="Sisinthy S."/>
            <person name="Ara S."/>
            <person name="Gundlapally S.R."/>
        </authorList>
    </citation>
    <scope>NUCLEOTIDE SEQUENCE [LARGE SCALE GENOMIC DNA]</scope>
    <source>
        <strain evidence="3">V1-41</strain>
    </source>
</reference>
<accession>A0A2P5TI49</accession>
<dbReference type="SUPFAM" id="SSF53335">
    <property type="entry name" value="S-adenosyl-L-methionine-dependent methyltransferases"/>
    <property type="match status" value="1"/>
</dbReference>
<sequence length="390" mass="44655">MSNLAEQFRQLSTLLHRTRGDWQHTPFACRELPWPELAPALMALNEAQLDTLDEDDTAALAFFAPLRPETVASHAYRLPELDRADDYATPRWSNGIPGRKWAQIKDFAANITAEHAILEWCAGKGHLGRLLAQQGAPSVTSLEWNADLCRQGAEVAEQFKLDHHFVCADALSADAARLFRPEQQALALHACGELHLRFLRHAAAAGTRRLALSPCCYHLIDGDHYRPLSAAGRQQDLHLDRQSLRLPLQQQVTGGERVRRLRHIELTWRLAFDELQQHLTGTTRYLPLPSFPKQLLSGDFADFAHWACEQKSLPVPNSIDGEHWLQRAEQRRLLVKRIELVRHRYRYLLELWLLLDRALFLEEQGYRVNLGTFTAESNTPRRYLLQASRN</sequence>
<dbReference type="PANTHER" id="PTHR13369:SF0">
    <property type="entry name" value="GLUTATHIONE S-TRANSFERASE C-TERMINAL DOMAIN-CONTAINING PROTEIN"/>
    <property type="match status" value="1"/>
</dbReference>
<feature type="domain" description="Methyltransferase" evidence="1">
    <location>
        <begin position="105"/>
        <end position="221"/>
    </location>
</feature>
<organism evidence="2 3">
    <name type="scientific">Oceanisphaera arctica</name>
    <dbReference type="NCBI Taxonomy" id="641510"/>
    <lineage>
        <taxon>Bacteria</taxon>
        <taxon>Pseudomonadati</taxon>
        <taxon>Pseudomonadota</taxon>
        <taxon>Gammaproteobacteria</taxon>
        <taxon>Aeromonadales</taxon>
        <taxon>Aeromonadaceae</taxon>
        <taxon>Oceanisphaera</taxon>
    </lineage>
</organism>
<evidence type="ECO:0000259" key="1">
    <source>
        <dbReference type="Pfam" id="PF13679"/>
    </source>
</evidence>
<dbReference type="RefSeq" id="WP_104488491.1">
    <property type="nucleotide sequence ID" value="NZ_BMYB01000007.1"/>
</dbReference>
<evidence type="ECO:0000313" key="3">
    <source>
        <dbReference type="Proteomes" id="UP000242231"/>
    </source>
</evidence>
<dbReference type="InterPro" id="IPR029063">
    <property type="entry name" value="SAM-dependent_MTases_sf"/>
</dbReference>
<dbReference type="OrthoDB" id="5298194at2"/>
<dbReference type="Proteomes" id="UP000242231">
    <property type="component" value="Unassembled WGS sequence"/>
</dbReference>
<evidence type="ECO:0000313" key="2">
    <source>
        <dbReference type="EMBL" id="PPL14321.1"/>
    </source>
</evidence>
<dbReference type="Gene3D" id="3.40.50.150">
    <property type="entry name" value="Vaccinia Virus protein VP39"/>
    <property type="match status" value="1"/>
</dbReference>
<dbReference type="GO" id="GO:0008168">
    <property type="term" value="F:methyltransferase activity"/>
    <property type="evidence" value="ECO:0007669"/>
    <property type="project" value="UniProtKB-KW"/>
</dbReference>
<protein>
    <submittedName>
        <fullName evidence="2">Methyltransferase</fullName>
    </submittedName>
</protein>
<dbReference type="InterPro" id="IPR025714">
    <property type="entry name" value="Methyltranfer_dom"/>
</dbReference>